<dbReference type="EMBL" id="MNBE01000585">
    <property type="protein sequence ID" value="OKP06976.1"/>
    <property type="molecule type" value="Genomic_DNA"/>
</dbReference>
<dbReference type="AlphaFoldDB" id="A0A1Q5U3C4"/>
<name>A0A1Q5U3C4_9EURO</name>
<keyword evidence="3" id="KW-1185">Reference proteome</keyword>
<gene>
    <name evidence="2" type="ORF">PENSUB_6159</name>
</gene>
<evidence type="ECO:0000313" key="2">
    <source>
        <dbReference type="EMBL" id="OKP06976.1"/>
    </source>
</evidence>
<dbReference type="InterPro" id="IPR007396">
    <property type="entry name" value="TR_PAI2-type"/>
</dbReference>
<feature type="region of interest" description="Disordered" evidence="1">
    <location>
        <begin position="223"/>
        <end position="242"/>
    </location>
</feature>
<dbReference type="PANTHER" id="PTHR35802">
    <property type="entry name" value="PROTEASE SYNTHASE AND SPORULATION PROTEIN PAI 2"/>
    <property type="match status" value="1"/>
</dbReference>
<organism evidence="2 3">
    <name type="scientific">Penicillium subrubescens</name>
    <dbReference type="NCBI Taxonomy" id="1316194"/>
    <lineage>
        <taxon>Eukaryota</taxon>
        <taxon>Fungi</taxon>
        <taxon>Dikarya</taxon>
        <taxon>Ascomycota</taxon>
        <taxon>Pezizomycotina</taxon>
        <taxon>Eurotiomycetes</taxon>
        <taxon>Eurotiomycetidae</taxon>
        <taxon>Eurotiales</taxon>
        <taxon>Aspergillaceae</taxon>
        <taxon>Penicillium</taxon>
    </lineage>
</organism>
<dbReference type="SUPFAM" id="SSF50475">
    <property type="entry name" value="FMN-binding split barrel"/>
    <property type="match status" value="1"/>
</dbReference>
<dbReference type="InterPro" id="IPR012349">
    <property type="entry name" value="Split_barrel_FMN-bd"/>
</dbReference>
<feature type="compositionally biased region" description="Gly residues" evidence="1">
    <location>
        <begin position="227"/>
        <end position="239"/>
    </location>
</feature>
<accession>A0A1Q5U3C4</accession>
<dbReference type="Proteomes" id="UP000186955">
    <property type="component" value="Unassembled WGS sequence"/>
</dbReference>
<dbReference type="Gene3D" id="2.30.110.10">
    <property type="entry name" value="Electron Transport, Fmn-binding Protein, Chain A"/>
    <property type="match status" value="1"/>
</dbReference>
<comment type="caution">
    <text evidence="2">The sequence shown here is derived from an EMBL/GenBank/DDBJ whole genome shotgun (WGS) entry which is preliminary data.</text>
</comment>
<evidence type="ECO:0008006" key="4">
    <source>
        <dbReference type="Google" id="ProtNLM"/>
    </source>
</evidence>
<evidence type="ECO:0000256" key="1">
    <source>
        <dbReference type="SAM" id="MobiDB-lite"/>
    </source>
</evidence>
<feature type="region of interest" description="Disordered" evidence="1">
    <location>
        <begin position="101"/>
        <end position="122"/>
    </location>
</feature>
<dbReference type="PANTHER" id="PTHR35802:SF1">
    <property type="entry name" value="PROTEASE SYNTHASE AND SPORULATION PROTEIN PAI 2"/>
    <property type="match status" value="1"/>
</dbReference>
<evidence type="ECO:0000313" key="3">
    <source>
        <dbReference type="Proteomes" id="UP000186955"/>
    </source>
</evidence>
<dbReference type="Pfam" id="PF04299">
    <property type="entry name" value="FMN_bind_2"/>
    <property type="match status" value="1"/>
</dbReference>
<reference evidence="2 3" key="1">
    <citation type="submission" date="2016-10" db="EMBL/GenBank/DDBJ databases">
        <title>Genome sequence of the ascomycete fungus Penicillium subrubescens.</title>
        <authorList>
            <person name="De Vries R.P."/>
            <person name="Peng M."/>
            <person name="Dilokpimol A."/>
            <person name="Hilden K."/>
            <person name="Makela M.R."/>
            <person name="Grigoriev I."/>
            <person name="Riley R."/>
            <person name="Granchi Z."/>
        </authorList>
    </citation>
    <scope>NUCLEOTIDE SEQUENCE [LARGE SCALE GENOMIC DNA]</scope>
    <source>
        <strain evidence="2 3">CBS 132785</strain>
    </source>
</reference>
<proteinExistence type="predicted"/>
<protein>
    <recommendedName>
        <fullName evidence="4">Transcriptional regulator</fullName>
    </recommendedName>
</protein>
<feature type="compositionally biased region" description="Polar residues" evidence="1">
    <location>
        <begin position="103"/>
        <end position="122"/>
    </location>
</feature>
<sequence>MHLRPDHTVRDLPTLHSFIRAHPLGVLTTSLPSENFPTLQCSHIPWVLDVETETGTETCETPEAFNGNDSTTASSLGILRGHIARANPQTAAMIEAVTDARPANTSTGESNPNPNLVGSADQTQAQHQNREYVLPGEVLIIFASPVDHYISPHFYTAAKSAAAAASAGKAKIAPTWNYAAVQVYGRMRVYYDSKDESTGMFLQRQLSDLAVLGEEGVMGFSNANAGANGGGGESEGGGQSPWKLSDAPENYITLLKKNIVGIQVEITRVEGRFKVSQEKGVGDRGGVVDGLEKIGGGRARRMAEFVRKGRVV</sequence>